<evidence type="ECO:0000256" key="1">
    <source>
        <dbReference type="SAM" id="MobiDB-lite"/>
    </source>
</evidence>
<feature type="region of interest" description="Disordered" evidence="1">
    <location>
        <begin position="682"/>
        <end position="703"/>
    </location>
</feature>
<name>A0AA39YCB0_9PEZI</name>
<gene>
    <name evidence="3" type="ORF">B0T16DRAFT_408165</name>
</gene>
<dbReference type="Proteomes" id="UP001174936">
    <property type="component" value="Unassembled WGS sequence"/>
</dbReference>
<evidence type="ECO:0000259" key="2">
    <source>
        <dbReference type="Pfam" id="PF06985"/>
    </source>
</evidence>
<dbReference type="PANTHER" id="PTHR24148:SF78">
    <property type="entry name" value="HETEROKARYON INCOMPATIBILITY DOMAIN-CONTAINING PROTEIN"/>
    <property type="match status" value="1"/>
</dbReference>
<protein>
    <submittedName>
        <fullName evidence="3">Heterokaryon incompatibility protein-domain-containing protein</fullName>
    </submittedName>
</protein>
<sequence>MDIINTSSTGDETETYKYKRIDLASDAIRLVYLARGYRTDPIECRLFETWLHEIEGVPYEALSYHWGGSDRDAEIILDGCKAKVTNNLHQALLHLRLEDRDRILWVDAICIDQDDEKERGHQVGQMRSVYKNAEQVVVWLGPSTDDIDLLVDRMNEMREYLIFSIEDSEISLAVWEKFWRAKDLSHRYRAALEDLFSRRWFRRVWVIQEVASARAAVVVCGRRSIPTETFVQVPSMANIKPKKHIQAVLDVMPGPLRKKSWWDGKRDLHTLMVKFVASEATDQRDKIYALLGISSDAFDNSAFPPNYEKSFADLLRDTARFLIFGTVSGATEYKLPAITMTELIQDIGRVRRDAAQWAVEKLDPASLSQFLKYIKLGSEDERFLWKLTAGLSDARLADSAPILLQTFGVPDGLTWLGNLIVRGGVSVLDILIDHGRVFAEEEMYLFIRMAMDQKSNTLRLLLSRLKRPVDGSVLKSAGESGDPLIIGVVLDHYYGGSRPAAPDDPGFQNEYNAMSRLLQSHYLKRGGINVNVEMFVEAVRQGYDGIPKLLLPSYHAPTVNALLKKAIDDKDFAVVEFVLSHSRYPVIKDVLLQAIETGRCDIFTTLLARREVLGLTDLADLVRAVAEYQRMPTVRGPMVRLLLRCVGAASHALVWDIALKNALSTGDAGLLSILEDLKSKDGNIQRPERGSESQERVDWWDSD</sequence>
<comment type="caution">
    <text evidence="3">The sequence shown here is derived from an EMBL/GenBank/DDBJ whole genome shotgun (WGS) entry which is preliminary data.</text>
</comment>
<accession>A0AA39YCB0</accession>
<dbReference type="InterPro" id="IPR052895">
    <property type="entry name" value="HetReg/Transcr_Mod"/>
</dbReference>
<proteinExistence type="predicted"/>
<dbReference type="AlphaFoldDB" id="A0AA39YCB0"/>
<evidence type="ECO:0000313" key="3">
    <source>
        <dbReference type="EMBL" id="KAK0648420.1"/>
    </source>
</evidence>
<keyword evidence="4" id="KW-1185">Reference proteome</keyword>
<dbReference type="PANTHER" id="PTHR24148">
    <property type="entry name" value="ANKYRIN REPEAT DOMAIN-CONTAINING PROTEIN 39 HOMOLOG-RELATED"/>
    <property type="match status" value="1"/>
</dbReference>
<dbReference type="InterPro" id="IPR010730">
    <property type="entry name" value="HET"/>
</dbReference>
<dbReference type="Pfam" id="PF06985">
    <property type="entry name" value="HET"/>
    <property type="match status" value="1"/>
</dbReference>
<organism evidence="3 4">
    <name type="scientific">Cercophora newfieldiana</name>
    <dbReference type="NCBI Taxonomy" id="92897"/>
    <lineage>
        <taxon>Eukaryota</taxon>
        <taxon>Fungi</taxon>
        <taxon>Dikarya</taxon>
        <taxon>Ascomycota</taxon>
        <taxon>Pezizomycotina</taxon>
        <taxon>Sordariomycetes</taxon>
        <taxon>Sordariomycetidae</taxon>
        <taxon>Sordariales</taxon>
        <taxon>Lasiosphaeriaceae</taxon>
        <taxon>Cercophora</taxon>
    </lineage>
</organism>
<reference evidence="3" key="1">
    <citation type="submission" date="2023-06" db="EMBL/GenBank/DDBJ databases">
        <title>Genome-scale phylogeny and comparative genomics of the fungal order Sordariales.</title>
        <authorList>
            <consortium name="Lawrence Berkeley National Laboratory"/>
            <person name="Hensen N."/>
            <person name="Bonometti L."/>
            <person name="Westerberg I."/>
            <person name="Brannstrom I.O."/>
            <person name="Guillou S."/>
            <person name="Cros-Aarteil S."/>
            <person name="Calhoun S."/>
            <person name="Haridas S."/>
            <person name="Kuo A."/>
            <person name="Mondo S."/>
            <person name="Pangilinan J."/>
            <person name="Riley R."/>
            <person name="Labutti K."/>
            <person name="Andreopoulos B."/>
            <person name="Lipzen A."/>
            <person name="Chen C."/>
            <person name="Yanf M."/>
            <person name="Daum C."/>
            <person name="Ng V."/>
            <person name="Clum A."/>
            <person name="Steindorff A."/>
            <person name="Ohm R."/>
            <person name="Martin F."/>
            <person name="Silar P."/>
            <person name="Natvig D."/>
            <person name="Lalanne C."/>
            <person name="Gautier V."/>
            <person name="Ament-Velasquez S.L."/>
            <person name="Kruys A."/>
            <person name="Hutchinson M.I."/>
            <person name="Powell A.J."/>
            <person name="Barry K."/>
            <person name="Miller A.N."/>
            <person name="Grigoriev I.V."/>
            <person name="Debuchy R."/>
            <person name="Gladieux P."/>
            <person name="Thoren M.H."/>
            <person name="Johannesson H."/>
        </authorList>
    </citation>
    <scope>NUCLEOTIDE SEQUENCE</scope>
    <source>
        <strain evidence="3">SMH2532-1</strain>
    </source>
</reference>
<evidence type="ECO:0000313" key="4">
    <source>
        <dbReference type="Proteomes" id="UP001174936"/>
    </source>
</evidence>
<feature type="domain" description="Heterokaryon incompatibility" evidence="2">
    <location>
        <begin position="59"/>
        <end position="209"/>
    </location>
</feature>
<dbReference type="EMBL" id="JAULSV010000003">
    <property type="protein sequence ID" value="KAK0648420.1"/>
    <property type="molecule type" value="Genomic_DNA"/>
</dbReference>